<evidence type="ECO:0000313" key="3">
    <source>
        <dbReference type="Proteomes" id="UP000250235"/>
    </source>
</evidence>
<feature type="region of interest" description="Disordered" evidence="1">
    <location>
        <begin position="502"/>
        <end position="521"/>
    </location>
</feature>
<dbReference type="OrthoDB" id="653468at2759"/>
<sequence>MATSSEDGASAAAYGGGGVGGKLRKKLFRRTLASTPYDRPLATRISNPDNGSSNNPGLLAKLVVEPASKLMSYGAQRFFSSVFGKRLPLPPPQAPEVNCHLSGALQVAVSDGDVLKSGGGTSSQPVHSSAVDGISELEQLLKQKTFNRSEIDHLTDLLRSRATVEFATSVGPKISEEAPDFGRHQLFASSPPEEHMQDGDRSLRVMSSPIINSRVLEDDMASPAELAKAYMGTRPSKISPSDLGIRNQVRRKDAGLLANVPFASKSPNMLNITSAGHGDPKNSFTTPKSRGRSAIYNMARTPYSRVHPLSIKKEIGSDNNCYDGLPSSSSSLVKPDEKIEAKSMTLKRRSSALDDDPGSVGPIRRLRQKHNLLASEIPVIAHGVESGSDLALVSSKQKLPLVVEQKNRVTKIVEQNEDDSTPSSSSRVSSKSTEVAARILQHLEKLTPKEKSSESKLATVREKSTFRLTPSMLHGKALRSIEDVDSSKLLLAVQDDHKLEDRSDVALSHDQDSTLKRPGKADSGYKETVIVSSMLNPVENEFVESSAVPGPGRKADSVVKNSVDERPQTTSAFRMSALEDFSELDDDEPCYGLATRPLAEGRVPPDVRTLGNRLPANEEPKLVKTAIEPEVKLPVVLSKTTESSNPSALMIETGNGISFSSSERENVAIQSDVLSQSVTKIEKTNETNDSVPLLRLGSQTVDNTPSLPSVPVNVKPESKSEKSTSLLDAVSTGNGSVLETPESEQVVCLNPLKTRDANGKPHTVPFESNGPLISWPPAVSFTTTSSHDANQILTAISSPLTSSTNMASFSSITSSTSTASSTSIASFGLTGFGNSTSTSNGNIFQSNAAGSVFKFGASVDPRGALPATSISTISEVSDLETKPEKEPITGSLGGIHSAVTSSVAAGSGSSPFGPSTSISNSSASNFHGSLPATAHESLVSDSGSVSQSTSTPFSPSLSLPSHNMSGSIHPLFSPNQSLGFRNSASSSETSMVKSGTGPASSAGEFGASSGLSGDSTVSLNASATPGIFGFGLSSSSTSASIVGSTNGVTTPVASYGGNSVTTSVTNNASSSSIGTSGIFNFGASSSASTSAASSIFGSTWESPKPLGFSSTFTTPSSVFSFGASASTTAPANTTSTVFNSQSGPSSSPIFPFSTSSPAFSLPSVSPNNQPIFGNRPPSFTASPSSGDQMNAEDSMAEDPVQSSTPSIPIFGQPTITPAPPGFMFGSAAPPLSNPFQFSGQQNQIAPLNPSPFQTSGSLEFNAGGSFSLGSGGGDKSNRKFVKVNRSKNRKK</sequence>
<feature type="compositionally biased region" description="Polar residues" evidence="1">
    <location>
        <begin position="1233"/>
        <end position="1258"/>
    </location>
</feature>
<dbReference type="Proteomes" id="UP000250235">
    <property type="component" value="Unassembled WGS sequence"/>
</dbReference>
<feature type="region of interest" description="Disordered" evidence="1">
    <location>
        <begin position="1"/>
        <end position="22"/>
    </location>
</feature>
<organism evidence="2 3">
    <name type="scientific">Dorcoceras hygrometricum</name>
    <dbReference type="NCBI Taxonomy" id="472368"/>
    <lineage>
        <taxon>Eukaryota</taxon>
        <taxon>Viridiplantae</taxon>
        <taxon>Streptophyta</taxon>
        <taxon>Embryophyta</taxon>
        <taxon>Tracheophyta</taxon>
        <taxon>Spermatophyta</taxon>
        <taxon>Magnoliopsida</taxon>
        <taxon>eudicotyledons</taxon>
        <taxon>Gunneridae</taxon>
        <taxon>Pentapetalae</taxon>
        <taxon>asterids</taxon>
        <taxon>lamiids</taxon>
        <taxon>Lamiales</taxon>
        <taxon>Gesneriaceae</taxon>
        <taxon>Didymocarpoideae</taxon>
        <taxon>Trichosporeae</taxon>
        <taxon>Loxocarpinae</taxon>
        <taxon>Dorcoceras</taxon>
    </lineage>
</organism>
<protein>
    <recommendedName>
        <fullName evidence="4">Nuclear pore complex protein NUP1-like</fullName>
    </recommendedName>
</protein>
<feature type="region of interest" description="Disordered" evidence="1">
    <location>
        <begin position="937"/>
        <end position="960"/>
    </location>
</feature>
<dbReference type="PANTHER" id="PTHR33416:SF20">
    <property type="entry name" value="NUCLEAR PORE COMPLEX PROTEIN NUP1"/>
    <property type="match status" value="1"/>
</dbReference>
<dbReference type="PANTHER" id="PTHR33416">
    <property type="entry name" value="NUCLEAR PORE COMPLEX PROTEIN NUP1"/>
    <property type="match status" value="1"/>
</dbReference>
<dbReference type="GO" id="GO:0005635">
    <property type="term" value="C:nuclear envelope"/>
    <property type="evidence" value="ECO:0007669"/>
    <property type="project" value="TreeGrafter"/>
</dbReference>
<keyword evidence="3" id="KW-1185">Reference proteome</keyword>
<feature type="region of interest" description="Disordered" evidence="1">
    <location>
        <begin position="413"/>
        <end position="433"/>
    </location>
</feature>
<gene>
    <name evidence="2" type="ORF">F511_06732</name>
</gene>
<feature type="region of interest" description="Disordered" evidence="1">
    <location>
        <begin position="875"/>
        <end position="894"/>
    </location>
</feature>
<evidence type="ECO:0008006" key="4">
    <source>
        <dbReference type="Google" id="ProtNLM"/>
    </source>
</evidence>
<feature type="compositionally biased region" description="Low complexity" evidence="1">
    <location>
        <begin position="421"/>
        <end position="432"/>
    </location>
</feature>
<dbReference type="EMBL" id="KQ988979">
    <property type="protein sequence ID" value="KZV55255.1"/>
    <property type="molecule type" value="Genomic_DNA"/>
</dbReference>
<feature type="compositionally biased region" description="Low complexity" evidence="1">
    <location>
        <begin position="997"/>
        <end position="1007"/>
    </location>
</feature>
<dbReference type="GO" id="GO:0071763">
    <property type="term" value="P:nuclear membrane organization"/>
    <property type="evidence" value="ECO:0007669"/>
    <property type="project" value="TreeGrafter"/>
</dbReference>
<evidence type="ECO:0000256" key="1">
    <source>
        <dbReference type="SAM" id="MobiDB-lite"/>
    </source>
</evidence>
<reference evidence="2 3" key="1">
    <citation type="journal article" date="2015" name="Proc. Natl. Acad. Sci. U.S.A.">
        <title>The resurrection genome of Boea hygrometrica: A blueprint for survival of dehydration.</title>
        <authorList>
            <person name="Xiao L."/>
            <person name="Yang G."/>
            <person name="Zhang L."/>
            <person name="Yang X."/>
            <person name="Zhao S."/>
            <person name="Ji Z."/>
            <person name="Zhou Q."/>
            <person name="Hu M."/>
            <person name="Wang Y."/>
            <person name="Chen M."/>
            <person name="Xu Y."/>
            <person name="Jin H."/>
            <person name="Xiao X."/>
            <person name="Hu G."/>
            <person name="Bao F."/>
            <person name="Hu Y."/>
            <person name="Wan P."/>
            <person name="Li L."/>
            <person name="Deng X."/>
            <person name="Kuang T."/>
            <person name="Xiang C."/>
            <person name="Zhu J.K."/>
            <person name="Oliver M.J."/>
            <person name="He Y."/>
        </authorList>
    </citation>
    <scope>NUCLEOTIDE SEQUENCE [LARGE SCALE GENOMIC DNA]</scope>
    <source>
        <strain evidence="3">cv. XS01</strain>
    </source>
</reference>
<name>A0A2Z7D748_9LAMI</name>
<feature type="compositionally biased region" description="Polar residues" evidence="1">
    <location>
        <begin position="1167"/>
        <end position="1188"/>
    </location>
</feature>
<feature type="compositionally biased region" description="Basic residues" evidence="1">
    <location>
        <begin position="1278"/>
        <end position="1291"/>
    </location>
</feature>
<feature type="region of interest" description="Disordered" evidence="1">
    <location>
        <begin position="979"/>
        <end position="1007"/>
    </location>
</feature>
<feature type="region of interest" description="Disordered" evidence="1">
    <location>
        <begin position="1164"/>
        <end position="1291"/>
    </location>
</feature>
<feature type="compositionally biased region" description="Polar residues" evidence="1">
    <location>
        <begin position="979"/>
        <end position="993"/>
    </location>
</feature>
<feature type="region of interest" description="Disordered" evidence="1">
    <location>
        <begin position="700"/>
        <end position="727"/>
    </location>
</feature>
<accession>A0A2Z7D748</accession>
<dbReference type="GO" id="GO:0016973">
    <property type="term" value="P:poly(A)+ mRNA export from nucleus"/>
    <property type="evidence" value="ECO:0007669"/>
    <property type="project" value="TreeGrafter"/>
</dbReference>
<proteinExistence type="predicted"/>
<evidence type="ECO:0000313" key="2">
    <source>
        <dbReference type="EMBL" id="KZV55255.1"/>
    </source>
</evidence>